<dbReference type="EMBL" id="CM004477">
    <property type="protein sequence ID" value="OCT73901.1"/>
    <property type="molecule type" value="Genomic_DNA"/>
</dbReference>
<evidence type="ECO:0000313" key="2">
    <source>
        <dbReference type="Proteomes" id="UP000694892"/>
    </source>
</evidence>
<protein>
    <submittedName>
        <fullName evidence="1">Uncharacterized protein</fullName>
    </submittedName>
</protein>
<gene>
    <name evidence="1" type="ORF">XELAEV_18032866mg</name>
</gene>
<dbReference type="AlphaFoldDB" id="A0A974CKI2"/>
<sequence length="104" mass="11788">MPTPVVICFYFNRGKDIVWGVGQWLCTIELSLLLSARAGYYSPGVTSDIFELSSIFGHRQQIKKLHPNDDNIHLPFPTCTLKPFQYTNRGHQDFTLYPGGSVQP</sequence>
<name>A0A974CKI2_XENLA</name>
<reference evidence="2" key="1">
    <citation type="journal article" date="2016" name="Nature">
        <title>Genome evolution in the allotetraploid frog Xenopus laevis.</title>
        <authorList>
            <person name="Session A.M."/>
            <person name="Uno Y."/>
            <person name="Kwon T."/>
            <person name="Chapman J.A."/>
            <person name="Toyoda A."/>
            <person name="Takahashi S."/>
            <person name="Fukui A."/>
            <person name="Hikosaka A."/>
            <person name="Suzuki A."/>
            <person name="Kondo M."/>
            <person name="van Heeringen S.J."/>
            <person name="Quigley I."/>
            <person name="Heinz S."/>
            <person name="Ogino H."/>
            <person name="Ochi H."/>
            <person name="Hellsten U."/>
            <person name="Lyons J.B."/>
            <person name="Simakov O."/>
            <person name="Putnam N."/>
            <person name="Stites J."/>
            <person name="Kuroki Y."/>
            <person name="Tanaka T."/>
            <person name="Michiue T."/>
            <person name="Watanabe M."/>
            <person name="Bogdanovic O."/>
            <person name="Lister R."/>
            <person name="Georgiou G."/>
            <person name="Paranjpe S.S."/>
            <person name="van Kruijsbergen I."/>
            <person name="Shu S."/>
            <person name="Carlson J."/>
            <person name="Kinoshita T."/>
            <person name="Ohta Y."/>
            <person name="Mawaribuchi S."/>
            <person name="Jenkins J."/>
            <person name="Grimwood J."/>
            <person name="Schmutz J."/>
            <person name="Mitros T."/>
            <person name="Mozaffari S.V."/>
            <person name="Suzuki Y."/>
            <person name="Haramoto Y."/>
            <person name="Yamamoto T.S."/>
            <person name="Takagi C."/>
            <person name="Heald R."/>
            <person name="Miller K."/>
            <person name="Haudenschild C."/>
            <person name="Kitzman J."/>
            <person name="Nakayama T."/>
            <person name="Izutsu Y."/>
            <person name="Robert J."/>
            <person name="Fortriede J."/>
            <person name="Burns K."/>
            <person name="Lotay V."/>
            <person name="Karimi K."/>
            <person name="Yasuoka Y."/>
            <person name="Dichmann D.S."/>
            <person name="Flajnik M.F."/>
            <person name="Houston D.W."/>
            <person name="Shendure J."/>
            <person name="DuPasquier L."/>
            <person name="Vize P.D."/>
            <person name="Zorn A.M."/>
            <person name="Ito M."/>
            <person name="Marcotte E.M."/>
            <person name="Wallingford J.B."/>
            <person name="Ito Y."/>
            <person name="Asashima M."/>
            <person name="Ueno N."/>
            <person name="Matsuda Y."/>
            <person name="Veenstra G.J."/>
            <person name="Fujiyama A."/>
            <person name="Harland R.M."/>
            <person name="Taira M."/>
            <person name="Rokhsar D.S."/>
        </authorList>
    </citation>
    <scope>NUCLEOTIDE SEQUENCE [LARGE SCALE GENOMIC DNA]</scope>
    <source>
        <strain evidence="2">J</strain>
    </source>
</reference>
<proteinExistence type="predicted"/>
<dbReference type="Proteomes" id="UP000694892">
    <property type="component" value="Chromosome 6S"/>
</dbReference>
<organism evidence="1 2">
    <name type="scientific">Xenopus laevis</name>
    <name type="common">African clawed frog</name>
    <dbReference type="NCBI Taxonomy" id="8355"/>
    <lineage>
        <taxon>Eukaryota</taxon>
        <taxon>Metazoa</taxon>
        <taxon>Chordata</taxon>
        <taxon>Craniata</taxon>
        <taxon>Vertebrata</taxon>
        <taxon>Euteleostomi</taxon>
        <taxon>Amphibia</taxon>
        <taxon>Batrachia</taxon>
        <taxon>Anura</taxon>
        <taxon>Pipoidea</taxon>
        <taxon>Pipidae</taxon>
        <taxon>Xenopodinae</taxon>
        <taxon>Xenopus</taxon>
        <taxon>Xenopus</taxon>
    </lineage>
</organism>
<evidence type="ECO:0000313" key="1">
    <source>
        <dbReference type="EMBL" id="OCT73901.1"/>
    </source>
</evidence>
<accession>A0A974CKI2</accession>